<keyword evidence="1" id="KW-0472">Membrane</keyword>
<protein>
    <recommendedName>
        <fullName evidence="4">Transmembrane protein</fullName>
    </recommendedName>
</protein>
<feature type="transmembrane region" description="Helical" evidence="1">
    <location>
        <begin position="54"/>
        <end position="73"/>
    </location>
</feature>
<evidence type="ECO:0000313" key="2">
    <source>
        <dbReference type="EMBL" id="EGG16751.1"/>
    </source>
</evidence>
<proteinExistence type="predicted"/>
<reference evidence="3" key="1">
    <citation type="journal article" date="2011" name="Genome Res.">
        <title>Phylogeny-wide analysis of social amoeba genomes highlights ancient origins for complex intercellular communication.</title>
        <authorList>
            <person name="Heidel A.J."/>
            <person name="Lawal H.M."/>
            <person name="Felder M."/>
            <person name="Schilde C."/>
            <person name="Helps N.R."/>
            <person name="Tunggal B."/>
            <person name="Rivero F."/>
            <person name="John U."/>
            <person name="Schleicher M."/>
            <person name="Eichinger L."/>
            <person name="Platzer M."/>
            <person name="Noegel A.A."/>
            <person name="Schaap P."/>
            <person name="Gloeckner G."/>
        </authorList>
    </citation>
    <scope>NUCLEOTIDE SEQUENCE [LARGE SCALE GENOMIC DNA]</scope>
    <source>
        <strain evidence="3">SH3</strain>
    </source>
</reference>
<keyword evidence="1" id="KW-0812">Transmembrane</keyword>
<dbReference type="Proteomes" id="UP000007797">
    <property type="component" value="Unassembled WGS sequence"/>
</dbReference>
<sequence>MDNDFGYTTQRKSQGIWGKPILTSTSTPTTGNGLGPAVTRRSCMLYCFTSTRDSYLSSSANLFIIFTFSFIVFG</sequence>
<keyword evidence="1" id="KW-1133">Transmembrane helix</keyword>
<keyword evidence="3" id="KW-1185">Reference proteome</keyword>
<evidence type="ECO:0000256" key="1">
    <source>
        <dbReference type="SAM" id="Phobius"/>
    </source>
</evidence>
<dbReference type="AlphaFoldDB" id="F4Q329"/>
<name>F4Q329_CACFS</name>
<evidence type="ECO:0008006" key="4">
    <source>
        <dbReference type="Google" id="ProtNLM"/>
    </source>
</evidence>
<accession>F4Q329</accession>
<dbReference type="KEGG" id="dfa:DFA_07729"/>
<gene>
    <name evidence="2" type="ORF">DFA_07729</name>
</gene>
<dbReference type="EMBL" id="GL883021">
    <property type="protein sequence ID" value="EGG16751.1"/>
    <property type="molecule type" value="Genomic_DNA"/>
</dbReference>
<organism evidence="2 3">
    <name type="scientific">Cavenderia fasciculata</name>
    <name type="common">Slime mold</name>
    <name type="synonym">Dictyostelium fasciculatum</name>
    <dbReference type="NCBI Taxonomy" id="261658"/>
    <lineage>
        <taxon>Eukaryota</taxon>
        <taxon>Amoebozoa</taxon>
        <taxon>Evosea</taxon>
        <taxon>Eumycetozoa</taxon>
        <taxon>Dictyostelia</taxon>
        <taxon>Acytosteliales</taxon>
        <taxon>Cavenderiaceae</taxon>
        <taxon>Cavenderia</taxon>
    </lineage>
</organism>
<evidence type="ECO:0000313" key="3">
    <source>
        <dbReference type="Proteomes" id="UP000007797"/>
    </source>
</evidence>
<dbReference type="RefSeq" id="XP_004355225.1">
    <property type="nucleotide sequence ID" value="XM_004355173.1"/>
</dbReference>
<dbReference type="GeneID" id="14869028"/>